<proteinExistence type="predicted"/>
<dbReference type="SUPFAM" id="SSF56784">
    <property type="entry name" value="HAD-like"/>
    <property type="match status" value="1"/>
</dbReference>
<dbReference type="Proteomes" id="UP000663868">
    <property type="component" value="Unassembled WGS sequence"/>
</dbReference>
<protein>
    <submittedName>
        <fullName evidence="1">Uncharacterized protein</fullName>
    </submittedName>
</protein>
<comment type="caution">
    <text evidence="1">The sequence shown here is derived from an EMBL/GenBank/DDBJ whole genome shotgun (WGS) entry which is preliminary data.</text>
</comment>
<evidence type="ECO:0000313" key="2">
    <source>
        <dbReference type="Proteomes" id="UP000663868"/>
    </source>
</evidence>
<organism evidence="1 2">
    <name type="scientific">Adineta steineri</name>
    <dbReference type="NCBI Taxonomy" id="433720"/>
    <lineage>
        <taxon>Eukaryota</taxon>
        <taxon>Metazoa</taxon>
        <taxon>Spiralia</taxon>
        <taxon>Gnathifera</taxon>
        <taxon>Rotifera</taxon>
        <taxon>Eurotatoria</taxon>
        <taxon>Bdelloidea</taxon>
        <taxon>Adinetida</taxon>
        <taxon>Adinetidae</taxon>
        <taxon>Adineta</taxon>
    </lineage>
</organism>
<evidence type="ECO:0000313" key="1">
    <source>
        <dbReference type="EMBL" id="CAF3899424.1"/>
    </source>
</evidence>
<dbReference type="InterPro" id="IPR036412">
    <property type="entry name" value="HAD-like_sf"/>
</dbReference>
<dbReference type="InterPro" id="IPR023214">
    <property type="entry name" value="HAD_sf"/>
</dbReference>
<gene>
    <name evidence="1" type="ORF">KXQ929_LOCUS22729</name>
</gene>
<dbReference type="PANTHER" id="PTHR43611:SF3">
    <property type="entry name" value="FLAVIN MONONUCLEOTIDE HYDROLASE 1, CHLOROPLATIC"/>
    <property type="match status" value="1"/>
</dbReference>
<dbReference type="AlphaFoldDB" id="A0A819HM15"/>
<dbReference type="PANTHER" id="PTHR43611">
    <property type="entry name" value="ALPHA-D-GLUCOSE 1-PHOSPHATE PHOSPHATASE"/>
    <property type="match status" value="1"/>
</dbReference>
<name>A0A819HM15_9BILA</name>
<accession>A0A819HM15</accession>
<reference evidence="1" key="1">
    <citation type="submission" date="2021-02" db="EMBL/GenBank/DDBJ databases">
        <authorList>
            <person name="Nowell W R."/>
        </authorList>
    </citation>
    <scope>NUCLEOTIDE SEQUENCE</scope>
</reference>
<dbReference type="EMBL" id="CAJOBB010001756">
    <property type="protein sequence ID" value="CAF3899424.1"/>
    <property type="molecule type" value="Genomic_DNA"/>
</dbReference>
<sequence length="238" mass="27556">MSSSEIYKACCYLKNMDSSALIKPLPSTELSDSHKIHVIAFDYGGVLFSNGKELGLDKLELDYGYDRNIVWQLLNSPESWELRRGNISDDAFWTWAQTQLPKGYDACLIRDTWYSMYILDENILNLLQRLKQQNYRIIAYTDNIPERVAYLENKYHFQHYFDAEVKSYDWHAVKTDITFAQALLKIAGCETDPSTLVHIDDQILDVEHVKKLGGNVLIYRTGYINELITDLHNIGVQC</sequence>
<dbReference type="Gene3D" id="3.40.50.1000">
    <property type="entry name" value="HAD superfamily/HAD-like"/>
    <property type="match status" value="1"/>
</dbReference>